<keyword evidence="3" id="KW-1185">Reference proteome</keyword>
<reference evidence="2 3" key="1">
    <citation type="journal article" date="2007" name="Nature">
        <title>Genome of the marsupial Monodelphis domestica reveals innovation in non-coding sequences.</title>
        <authorList>
            <person name="Mikkelsen T.S."/>
            <person name="Wakefield M.J."/>
            <person name="Aken B."/>
            <person name="Amemiya C.T."/>
            <person name="Chang J.L."/>
            <person name="Duke S."/>
            <person name="Garber M."/>
            <person name="Gentles A.J."/>
            <person name="Goodstadt L."/>
            <person name="Heger A."/>
            <person name="Jurka J."/>
            <person name="Kamal M."/>
            <person name="Mauceli E."/>
            <person name="Searle S.M."/>
            <person name="Sharpe T."/>
            <person name="Baker M.L."/>
            <person name="Batzer M.A."/>
            <person name="Benos P.V."/>
            <person name="Belov K."/>
            <person name="Clamp M."/>
            <person name="Cook A."/>
            <person name="Cuff J."/>
            <person name="Das R."/>
            <person name="Davidow L."/>
            <person name="Deakin J.E."/>
            <person name="Fazzari M.J."/>
            <person name="Glass J.L."/>
            <person name="Grabherr M."/>
            <person name="Greally J.M."/>
            <person name="Gu W."/>
            <person name="Hore T.A."/>
            <person name="Huttley G.A."/>
            <person name="Kleber M."/>
            <person name="Jirtle R.L."/>
            <person name="Koina E."/>
            <person name="Lee J.T."/>
            <person name="Mahony S."/>
            <person name="Marra M.A."/>
            <person name="Miller R.D."/>
            <person name="Nicholls R.D."/>
            <person name="Oda M."/>
            <person name="Papenfuss A.T."/>
            <person name="Parra Z.E."/>
            <person name="Pollock D.D."/>
            <person name="Ray D.A."/>
            <person name="Schein J.E."/>
            <person name="Speed T.P."/>
            <person name="Thompson K."/>
            <person name="VandeBerg J.L."/>
            <person name="Wade C.M."/>
            <person name="Walker J.A."/>
            <person name="Waters P.D."/>
            <person name="Webber C."/>
            <person name="Weidman J.R."/>
            <person name="Xie X."/>
            <person name="Zody M.C."/>
            <person name="Baldwin J."/>
            <person name="Abdouelleil A."/>
            <person name="Abdulkadir J."/>
            <person name="Abebe A."/>
            <person name="Abera B."/>
            <person name="Abreu J."/>
            <person name="Acer S.C."/>
            <person name="Aftuck L."/>
            <person name="Alexander A."/>
            <person name="An P."/>
            <person name="Anderson E."/>
            <person name="Anderson S."/>
            <person name="Arachi H."/>
            <person name="Azer M."/>
            <person name="Bachantsang P."/>
            <person name="Barry A."/>
            <person name="Bayul T."/>
            <person name="Berlin A."/>
            <person name="Bessette D."/>
            <person name="Bloom T."/>
            <person name="Bloom T."/>
            <person name="Boguslavskiy L."/>
            <person name="Bonnet C."/>
            <person name="Boukhgalter B."/>
            <person name="Bourzgui I."/>
            <person name="Brown A."/>
            <person name="Cahill P."/>
            <person name="Channer S."/>
            <person name="Cheshatsang Y."/>
            <person name="Chuda L."/>
            <person name="Citroen M."/>
            <person name="Collymore A."/>
            <person name="Cooke P."/>
            <person name="Costello M."/>
            <person name="D'Aco K."/>
            <person name="Daza R."/>
            <person name="De Haan G."/>
            <person name="DeGray S."/>
            <person name="DeMaso C."/>
            <person name="Dhargay N."/>
            <person name="Dooley K."/>
            <person name="Dooley E."/>
            <person name="Doricent M."/>
            <person name="Dorje P."/>
            <person name="Dorjee K."/>
            <person name="Dupes A."/>
            <person name="Elong R."/>
            <person name="Falk J."/>
            <person name="Farina A."/>
            <person name="Faro S."/>
            <person name="Ferguson D."/>
            <person name="Fisher S."/>
            <person name="Foley C.D."/>
            <person name="Franke A."/>
            <person name="Friedrich D."/>
            <person name="Gadbois L."/>
            <person name="Gearin G."/>
            <person name="Gearin C.R."/>
            <person name="Giannoukos G."/>
            <person name="Goode T."/>
            <person name="Graham J."/>
            <person name="Grandbois E."/>
            <person name="Grewal S."/>
            <person name="Gyaltsen K."/>
            <person name="Hafez N."/>
            <person name="Hagos B."/>
            <person name="Hall J."/>
            <person name="Henson C."/>
            <person name="Hollinger A."/>
            <person name="Honan T."/>
            <person name="Huard M.D."/>
            <person name="Hughes L."/>
            <person name="Hurhula B."/>
            <person name="Husby M.E."/>
            <person name="Kamat A."/>
            <person name="Kanga B."/>
            <person name="Kashin S."/>
            <person name="Khazanovich D."/>
            <person name="Kisner P."/>
            <person name="Lance K."/>
            <person name="Lara M."/>
            <person name="Lee W."/>
            <person name="Lennon N."/>
            <person name="Letendre F."/>
            <person name="LeVine R."/>
            <person name="Lipovsky A."/>
            <person name="Liu X."/>
            <person name="Liu J."/>
            <person name="Liu S."/>
            <person name="Lokyitsang T."/>
            <person name="Lokyitsang Y."/>
            <person name="Lubonja R."/>
            <person name="Lui A."/>
            <person name="MacDonald P."/>
            <person name="Magnisalis V."/>
            <person name="Maru K."/>
            <person name="Matthews C."/>
            <person name="McCusker W."/>
            <person name="McDonough S."/>
            <person name="Mehta T."/>
            <person name="Meldrim J."/>
            <person name="Meneus L."/>
            <person name="Mihai O."/>
            <person name="Mihalev A."/>
            <person name="Mihova T."/>
            <person name="Mittelman R."/>
            <person name="Mlenga V."/>
            <person name="Montmayeur A."/>
            <person name="Mulrain L."/>
            <person name="Navidi A."/>
            <person name="Naylor J."/>
            <person name="Negash T."/>
            <person name="Nguyen T."/>
            <person name="Nguyen N."/>
            <person name="Nicol R."/>
            <person name="Norbu C."/>
            <person name="Norbu N."/>
            <person name="Novod N."/>
            <person name="O'Neill B."/>
            <person name="Osman S."/>
            <person name="Markiewicz E."/>
            <person name="Oyono O.L."/>
            <person name="Patti C."/>
            <person name="Phunkhang P."/>
            <person name="Pierre F."/>
            <person name="Priest M."/>
            <person name="Raghuraman S."/>
            <person name="Rege F."/>
            <person name="Reyes R."/>
            <person name="Rise C."/>
            <person name="Rogov P."/>
            <person name="Ross K."/>
            <person name="Ryan E."/>
            <person name="Settipalli S."/>
            <person name="Shea T."/>
            <person name="Sherpa N."/>
            <person name="Shi L."/>
            <person name="Shih D."/>
            <person name="Sparrow T."/>
            <person name="Spaulding J."/>
            <person name="Stalker J."/>
            <person name="Stange-Thomann N."/>
            <person name="Stavropoulos S."/>
            <person name="Stone C."/>
            <person name="Strader C."/>
            <person name="Tesfaye S."/>
            <person name="Thomson T."/>
            <person name="Thoulutsang Y."/>
            <person name="Thoulutsang D."/>
            <person name="Topham K."/>
            <person name="Topping I."/>
            <person name="Tsamla T."/>
            <person name="Vassiliev H."/>
            <person name="Vo A."/>
            <person name="Wangchuk T."/>
            <person name="Wangdi T."/>
            <person name="Weiand M."/>
            <person name="Wilkinson J."/>
            <person name="Wilson A."/>
            <person name="Yadav S."/>
            <person name="Young G."/>
            <person name="Yu Q."/>
            <person name="Zembek L."/>
            <person name="Zhong D."/>
            <person name="Zimmer A."/>
            <person name="Zwirko Z."/>
            <person name="Jaffe D.B."/>
            <person name="Alvarez P."/>
            <person name="Brockman W."/>
            <person name="Butler J."/>
            <person name="Chin C."/>
            <person name="Gnerre S."/>
            <person name="MacCallum I."/>
            <person name="Graves J.A."/>
            <person name="Ponting C.P."/>
            <person name="Breen M."/>
            <person name="Samollow P.B."/>
            <person name="Lander E.S."/>
            <person name="Lindblad-Toh K."/>
        </authorList>
    </citation>
    <scope>NUCLEOTIDE SEQUENCE [LARGE SCALE GENOMIC DNA]</scope>
</reference>
<protein>
    <recommendedName>
        <fullName evidence="4">C-type lectin domain-containing protein</fullName>
    </recommendedName>
</protein>
<reference evidence="2" key="3">
    <citation type="submission" date="2025-09" db="UniProtKB">
        <authorList>
            <consortium name="Ensembl"/>
        </authorList>
    </citation>
    <scope>IDENTIFICATION</scope>
</reference>
<dbReference type="STRING" id="13616.ENSMODP00000047482"/>
<dbReference type="InterPro" id="IPR016186">
    <property type="entry name" value="C-type_lectin-like/link_sf"/>
</dbReference>
<reference evidence="2" key="2">
    <citation type="submission" date="2025-08" db="UniProtKB">
        <authorList>
            <consortium name="Ensembl"/>
        </authorList>
    </citation>
    <scope>IDENTIFICATION</scope>
</reference>
<dbReference type="PANTHER" id="PTHR15028:SF6">
    <property type="entry name" value="B-CELL DIFFERENTIATION ANTIGEN CD72"/>
    <property type="match status" value="1"/>
</dbReference>
<dbReference type="Ensembl" id="ENSMODT00000075589.1">
    <property type="protein sequence ID" value="ENSMODP00000047482.1"/>
    <property type="gene ID" value="ENSMODG00000045392.1"/>
</dbReference>
<name>A0A5F8GJ31_MONDO</name>
<dbReference type="GO" id="GO:0005886">
    <property type="term" value="C:plasma membrane"/>
    <property type="evidence" value="ECO:0000318"/>
    <property type="project" value="GO_Central"/>
</dbReference>
<dbReference type="Proteomes" id="UP000002280">
    <property type="component" value="Chromosome 6"/>
</dbReference>
<evidence type="ECO:0000313" key="2">
    <source>
        <dbReference type="Ensembl" id="ENSMODP00000047482.1"/>
    </source>
</evidence>
<dbReference type="InterPro" id="IPR039689">
    <property type="entry name" value="CD72"/>
</dbReference>
<proteinExistence type="predicted"/>
<keyword evidence="1" id="KW-0175">Coiled coil</keyword>
<dbReference type="FunCoup" id="A0A5F8GJ31">
    <property type="interactions" value="352"/>
</dbReference>
<dbReference type="AlphaFoldDB" id="A0A5F8GJ31"/>
<dbReference type="GO" id="GO:0004888">
    <property type="term" value="F:transmembrane signaling receptor activity"/>
    <property type="evidence" value="ECO:0007669"/>
    <property type="project" value="InterPro"/>
</dbReference>
<evidence type="ECO:0000313" key="3">
    <source>
        <dbReference type="Proteomes" id="UP000002280"/>
    </source>
</evidence>
<dbReference type="Gene3D" id="3.10.100.10">
    <property type="entry name" value="Mannose-Binding Protein A, subunit A"/>
    <property type="match status" value="1"/>
</dbReference>
<evidence type="ECO:0008006" key="4">
    <source>
        <dbReference type="Google" id="ProtNLM"/>
    </source>
</evidence>
<accession>A0A5F8GJ31</accession>
<dbReference type="Bgee" id="ENSMODG00000045392">
    <property type="expression patterns" value="Expressed in lung and 5 other cell types or tissues"/>
</dbReference>
<dbReference type="GeneTree" id="ENSGT00390000003668"/>
<organism evidence="2 3">
    <name type="scientific">Monodelphis domestica</name>
    <name type="common">Gray short-tailed opossum</name>
    <dbReference type="NCBI Taxonomy" id="13616"/>
    <lineage>
        <taxon>Eukaryota</taxon>
        <taxon>Metazoa</taxon>
        <taxon>Chordata</taxon>
        <taxon>Craniata</taxon>
        <taxon>Vertebrata</taxon>
        <taxon>Euteleostomi</taxon>
        <taxon>Mammalia</taxon>
        <taxon>Metatheria</taxon>
        <taxon>Didelphimorphia</taxon>
        <taxon>Didelphidae</taxon>
        <taxon>Monodelphis</taxon>
    </lineage>
</organism>
<dbReference type="InParanoid" id="A0A5F8GJ31"/>
<feature type="coiled-coil region" evidence="1">
    <location>
        <begin position="42"/>
        <end position="125"/>
    </location>
</feature>
<dbReference type="PANTHER" id="PTHR15028">
    <property type="entry name" value="CD72-RELATED"/>
    <property type="match status" value="1"/>
</dbReference>
<dbReference type="InterPro" id="IPR016187">
    <property type="entry name" value="CTDL_fold"/>
</dbReference>
<evidence type="ECO:0000256" key="1">
    <source>
        <dbReference type="SAM" id="Coils"/>
    </source>
</evidence>
<dbReference type="SUPFAM" id="SSF56436">
    <property type="entry name" value="C-type lectin-like"/>
    <property type="match status" value="1"/>
</dbReference>
<sequence>MSGSDFLTISAFLCPKDMQVSHQLRNANQVLEATNGSLWQQLQMETDKLSSKEDDLQAKEEKLAQTQQHLQVEKEQHQDAQKNLLACRSEQDKTQQSLADEKEERRLLEDKLRNLQDGLKQVQLLFKCSFPGRDQEWIRAHSFPRYCCPLAWELNQRKCLYFSIRKKTWSESDSFCKSISSKLLVVTSEKKVRKPSFLCPTPHIGSLVPGQTGVLAKWNGAVPALWGDWQGNNRGPLLLCDSWCSFPPISPQSFFFLKLLPSVLELKLTIGSETEMWQGLGSQG</sequence>